<comment type="caution">
    <text evidence="4">The sequence shown here is derived from an EMBL/GenBank/DDBJ whole genome shotgun (WGS) entry which is preliminary data.</text>
</comment>
<protein>
    <submittedName>
        <fullName evidence="4">Dehydrogenase</fullName>
    </submittedName>
</protein>
<organism evidence="4 5">
    <name type="scientific">Lacticaseibacillus pantheris DSM 15945 = JCM 12539 = NBRC 106106</name>
    <dbReference type="NCBI Taxonomy" id="1423783"/>
    <lineage>
        <taxon>Bacteria</taxon>
        <taxon>Bacillati</taxon>
        <taxon>Bacillota</taxon>
        <taxon>Bacilli</taxon>
        <taxon>Lactobacillales</taxon>
        <taxon>Lactobacillaceae</taxon>
        <taxon>Lacticaseibacillus</taxon>
    </lineage>
</organism>
<dbReference type="InterPro" id="IPR036291">
    <property type="entry name" value="NAD(P)-bd_dom_sf"/>
</dbReference>
<dbReference type="RefSeq" id="WP_054649229.1">
    <property type="nucleotide sequence ID" value="NZ_AZFJ01000049.1"/>
</dbReference>
<gene>
    <name evidence="4" type="ORF">FC50_GL001290</name>
</gene>
<sequence length="337" mass="36867">MNNKTIVVTGGSGFVAGWVIRDLLQHDYTVRASLRNMRKADRVTGSVTRGLPAEQATRLSFFTADLTSTDGWAAGMHGADAVMHVASPLGHGTESTAEMVRVARGGTLNVLQAAHDAGVTRVVMTSSQAASTAPTSVGDQLLDEEYWSPEDNPELDPYRRSKIAAEKAAWHFAREQGMELTTIMPGAIFGPILTPDQISSDSILLTMLRGQHLVPKVPMEITDVRDLATLHRLALSNPAAVGHRYLAADQLMTMPSVLATYRQAFPELHLHFVAAPNWTVRLMSRFVPSLRTLVPMLRRRYRHTTAAAQRDLSWTQHTPAETVLDAARSLMDAGLVK</sequence>
<proteinExistence type="inferred from homology"/>
<evidence type="ECO:0000256" key="2">
    <source>
        <dbReference type="ARBA" id="ARBA00023445"/>
    </source>
</evidence>
<dbReference type="OrthoDB" id="9778052at2"/>
<dbReference type="AlphaFoldDB" id="A0A0R1U3Q6"/>
<accession>A0A0R1U3Q6</accession>
<evidence type="ECO:0000259" key="3">
    <source>
        <dbReference type="Pfam" id="PF01370"/>
    </source>
</evidence>
<dbReference type="PANTHER" id="PTHR10366">
    <property type="entry name" value="NAD DEPENDENT EPIMERASE/DEHYDRATASE"/>
    <property type="match status" value="1"/>
</dbReference>
<evidence type="ECO:0000313" key="5">
    <source>
        <dbReference type="Proteomes" id="UP000051922"/>
    </source>
</evidence>
<keyword evidence="5" id="KW-1185">Reference proteome</keyword>
<name>A0A0R1U3Q6_9LACO</name>
<dbReference type="InterPro" id="IPR050425">
    <property type="entry name" value="NAD(P)_dehydrat-like"/>
</dbReference>
<evidence type="ECO:0000256" key="1">
    <source>
        <dbReference type="ARBA" id="ARBA00023002"/>
    </source>
</evidence>
<dbReference type="InterPro" id="IPR001509">
    <property type="entry name" value="Epimerase_deHydtase"/>
</dbReference>
<reference evidence="4 5" key="1">
    <citation type="journal article" date="2015" name="Genome Announc.">
        <title>Expanding the biotechnology potential of lactobacilli through comparative genomics of 213 strains and associated genera.</title>
        <authorList>
            <person name="Sun Z."/>
            <person name="Harris H.M."/>
            <person name="McCann A."/>
            <person name="Guo C."/>
            <person name="Argimon S."/>
            <person name="Zhang W."/>
            <person name="Yang X."/>
            <person name="Jeffery I.B."/>
            <person name="Cooney J.C."/>
            <person name="Kagawa T.F."/>
            <person name="Liu W."/>
            <person name="Song Y."/>
            <person name="Salvetti E."/>
            <person name="Wrobel A."/>
            <person name="Rasinkangas P."/>
            <person name="Parkhill J."/>
            <person name="Rea M.C."/>
            <person name="O'Sullivan O."/>
            <person name="Ritari J."/>
            <person name="Douillard F.P."/>
            <person name="Paul Ross R."/>
            <person name="Yang R."/>
            <person name="Briner A.E."/>
            <person name="Felis G.E."/>
            <person name="de Vos W.M."/>
            <person name="Barrangou R."/>
            <person name="Klaenhammer T.R."/>
            <person name="Caufield P.W."/>
            <person name="Cui Y."/>
            <person name="Zhang H."/>
            <person name="O'Toole P.W."/>
        </authorList>
    </citation>
    <scope>NUCLEOTIDE SEQUENCE [LARGE SCALE GENOMIC DNA]</scope>
    <source>
        <strain evidence="4 5">DSM 15945</strain>
    </source>
</reference>
<comment type="similarity">
    <text evidence="2">Belongs to the NAD(P)-dependent epimerase/dehydratase family. Dihydroflavonol-4-reductase subfamily.</text>
</comment>
<dbReference type="PANTHER" id="PTHR10366:SF564">
    <property type="entry name" value="STEROL-4-ALPHA-CARBOXYLATE 3-DEHYDROGENASE, DECARBOXYLATING"/>
    <property type="match status" value="1"/>
</dbReference>
<dbReference type="GO" id="GO:0016616">
    <property type="term" value="F:oxidoreductase activity, acting on the CH-OH group of donors, NAD or NADP as acceptor"/>
    <property type="evidence" value="ECO:0007669"/>
    <property type="project" value="TreeGrafter"/>
</dbReference>
<dbReference type="EMBL" id="AZFJ01000049">
    <property type="protein sequence ID" value="KRL85891.1"/>
    <property type="molecule type" value="Genomic_DNA"/>
</dbReference>
<dbReference type="Gene3D" id="3.40.50.720">
    <property type="entry name" value="NAD(P)-binding Rossmann-like Domain"/>
    <property type="match status" value="1"/>
</dbReference>
<feature type="domain" description="NAD-dependent epimerase/dehydratase" evidence="3">
    <location>
        <begin position="6"/>
        <end position="243"/>
    </location>
</feature>
<evidence type="ECO:0000313" key="4">
    <source>
        <dbReference type="EMBL" id="KRL85891.1"/>
    </source>
</evidence>
<dbReference type="Pfam" id="PF01370">
    <property type="entry name" value="Epimerase"/>
    <property type="match status" value="1"/>
</dbReference>
<dbReference type="Proteomes" id="UP000051922">
    <property type="component" value="Unassembled WGS sequence"/>
</dbReference>
<dbReference type="PATRIC" id="fig|1423783.4.peg.1332"/>
<dbReference type="SUPFAM" id="SSF51735">
    <property type="entry name" value="NAD(P)-binding Rossmann-fold domains"/>
    <property type="match status" value="1"/>
</dbReference>
<dbReference type="STRING" id="1423783.FC50_GL001290"/>
<keyword evidence="1" id="KW-0560">Oxidoreductase</keyword>